<dbReference type="GO" id="GO:0000981">
    <property type="term" value="F:DNA-binding transcription factor activity, RNA polymerase II-specific"/>
    <property type="evidence" value="ECO:0007669"/>
    <property type="project" value="TreeGrafter"/>
</dbReference>
<dbReference type="EMBL" id="PZQS01000001">
    <property type="protein sequence ID" value="PVD39247.1"/>
    <property type="molecule type" value="Genomic_DNA"/>
</dbReference>
<evidence type="ECO:0000259" key="5">
    <source>
        <dbReference type="PROSITE" id="PS50217"/>
    </source>
</evidence>
<keyword evidence="2" id="KW-0238">DNA-binding</keyword>
<feature type="compositionally biased region" description="Basic and acidic residues" evidence="4">
    <location>
        <begin position="149"/>
        <end position="159"/>
    </location>
</feature>
<evidence type="ECO:0000256" key="2">
    <source>
        <dbReference type="ARBA" id="ARBA00023125"/>
    </source>
</evidence>
<evidence type="ECO:0000256" key="4">
    <source>
        <dbReference type="SAM" id="MobiDB-lite"/>
    </source>
</evidence>
<dbReference type="SMART" id="SM00338">
    <property type="entry name" value="BRLZ"/>
    <property type="match status" value="1"/>
</dbReference>
<dbReference type="Gene3D" id="1.20.5.170">
    <property type="match status" value="1"/>
</dbReference>
<accession>A0A2T7Q0S9</accession>
<dbReference type="AlphaFoldDB" id="A0A2T7Q0S9"/>
<keyword evidence="7" id="KW-1185">Reference proteome</keyword>
<dbReference type="PROSITE" id="PS00036">
    <property type="entry name" value="BZIP_BASIC"/>
    <property type="match status" value="1"/>
</dbReference>
<dbReference type="SUPFAM" id="SSF57959">
    <property type="entry name" value="Leucine zipper domain"/>
    <property type="match status" value="1"/>
</dbReference>
<keyword evidence="3" id="KW-0804">Transcription</keyword>
<feature type="domain" description="BZIP" evidence="5">
    <location>
        <begin position="123"/>
        <end position="180"/>
    </location>
</feature>
<dbReference type="Pfam" id="PF00170">
    <property type="entry name" value="bZIP_1"/>
    <property type="match status" value="1"/>
</dbReference>
<evidence type="ECO:0000313" key="7">
    <source>
        <dbReference type="Proteomes" id="UP000245119"/>
    </source>
</evidence>
<dbReference type="GO" id="GO:0005634">
    <property type="term" value="C:nucleus"/>
    <property type="evidence" value="ECO:0007669"/>
    <property type="project" value="TreeGrafter"/>
</dbReference>
<dbReference type="GO" id="GO:0000978">
    <property type="term" value="F:RNA polymerase II cis-regulatory region sequence-specific DNA binding"/>
    <property type="evidence" value="ECO:0007669"/>
    <property type="project" value="TreeGrafter"/>
</dbReference>
<feature type="region of interest" description="Disordered" evidence="4">
    <location>
        <begin position="112"/>
        <end position="166"/>
    </location>
</feature>
<name>A0A2T7Q0S9_POMCA</name>
<dbReference type="PANTHER" id="PTHR23351:SF24">
    <property type="entry name" value="ACTIVATING TRANSCRIPTION FACTOR 3-RELATED"/>
    <property type="match status" value="1"/>
</dbReference>
<dbReference type="PROSITE" id="PS50217">
    <property type="entry name" value="BZIP"/>
    <property type="match status" value="1"/>
</dbReference>
<evidence type="ECO:0000256" key="1">
    <source>
        <dbReference type="ARBA" id="ARBA00023015"/>
    </source>
</evidence>
<comment type="caution">
    <text evidence="6">The sequence shown here is derived from an EMBL/GenBank/DDBJ whole genome shotgun (WGS) entry which is preliminary data.</text>
</comment>
<organism evidence="6 7">
    <name type="scientific">Pomacea canaliculata</name>
    <name type="common">Golden apple snail</name>
    <dbReference type="NCBI Taxonomy" id="400727"/>
    <lineage>
        <taxon>Eukaryota</taxon>
        <taxon>Metazoa</taxon>
        <taxon>Spiralia</taxon>
        <taxon>Lophotrochozoa</taxon>
        <taxon>Mollusca</taxon>
        <taxon>Gastropoda</taxon>
        <taxon>Caenogastropoda</taxon>
        <taxon>Architaenioglossa</taxon>
        <taxon>Ampullarioidea</taxon>
        <taxon>Ampullariidae</taxon>
        <taxon>Pomacea</taxon>
    </lineage>
</organism>
<sequence length="197" mass="23032">MSAVLRIATSETRACQPGSQLRGRDRAGNSRQRKLIAEISESDSILQTTADYVVISLELEILWSMGSRSCLYEWLAEQTGDSRMVLKEELRLKIQLKRLQQGKPEMEVTFDEPRQYELSEEEKAKQERRKERNRVAAKNSRNKRKKHQQQVEHKHKELNNENTSLRTDVEKLRKTLRSLQKAALATRRVCSMRLCHN</sequence>
<evidence type="ECO:0000256" key="3">
    <source>
        <dbReference type="ARBA" id="ARBA00023163"/>
    </source>
</evidence>
<gene>
    <name evidence="6" type="ORF">C0Q70_01875</name>
</gene>
<dbReference type="STRING" id="400727.A0A2T7Q0S9"/>
<dbReference type="PANTHER" id="PTHR23351">
    <property type="entry name" value="FOS TRANSCRIPTION FACTOR-RELATED"/>
    <property type="match status" value="1"/>
</dbReference>
<protein>
    <recommendedName>
        <fullName evidence="5">BZIP domain-containing protein</fullName>
    </recommendedName>
</protein>
<dbReference type="InterPro" id="IPR004827">
    <property type="entry name" value="bZIP"/>
</dbReference>
<dbReference type="Proteomes" id="UP000245119">
    <property type="component" value="Linkage Group LG1"/>
</dbReference>
<evidence type="ECO:0000313" key="6">
    <source>
        <dbReference type="EMBL" id="PVD39247.1"/>
    </source>
</evidence>
<dbReference type="InterPro" id="IPR000837">
    <property type="entry name" value="AP-1"/>
</dbReference>
<keyword evidence="1" id="KW-0805">Transcription regulation</keyword>
<proteinExistence type="predicted"/>
<feature type="compositionally biased region" description="Basic and acidic residues" evidence="4">
    <location>
        <begin position="112"/>
        <end position="134"/>
    </location>
</feature>
<dbReference type="InterPro" id="IPR046347">
    <property type="entry name" value="bZIP_sf"/>
</dbReference>
<reference evidence="6 7" key="1">
    <citation type="submission" date="2018-04" db="EMBL/GenBank/DDBJ databases">
        <title>The genome of golden apple snail Pomacea canaliculata provides insight into stress tolerance and invasive adaptation.</title>
        <authorList>
            <person name="Liu C."/>
            <person name="Liu B."/>
            <person name="Ren Y."/>
            <person name="Zhang Y."/>
            <person name="Wang H."/>
            <person name="Li S."/>
            <person name="Jiang F."/>
            <person name="Yin L."/>
            <person name="Zhang G."/>
            <person name="Qian W."/>
            <person name="Fan W."/>
        </authorList>
    </citation>
    <scope>NUCLEOTIDE SEQUENCE [LARGE SCALE GENOMIC DNA]</scope>
    <source>
        <strain evidence="6">SZHN2017</strain>
        <tissue evidence="6">Muscle</tissue>
    </source>
</reference>